<dbReference type="GO" id="GO:0008770">
    <property type="term" value="F:[acyl-carrier-protein] phosphodiesterase activity"/>
    <property type="evidence" value="ECO:0007669"/>
    <property type="project" value="InterPro"/>
</dbReference>
<keyword evidence="1" id="KW-0444">Lipid biosynthesis</keyword>
<gene>
    <name evidence="4" type="ORF">FNW02_23335</name>
</gene>
<protein>
    <submittedName>
        <fullName evidence="4">DUF479 domain-containing protein</fullName>
    </submittedName>
</protein>
<comment type="caution">
    <text evidence="4">The sequence shown here is derived from an EMBL/GenBank/DDBJ whole genome shotgun (WGS) entry which is preliminary data.</text>
</comment>
<sequence>MNWLAHLFLSELNVESRLGNLLADIVKGSSRQELNLNIQRGIACHLVIDKFTDSHIVVKRSKERIDSDYRRFAGVLVDVFYDHFLAKNWSDYANVSLDEFTAEIYKSFQAYQGQLPVVVNEVITRVVNEDWLRAYRNLTGVENTLARISKRLSMRCLRRATPTHRPFILTEAIGELTTHYDEFEHDFREFFPELCSHVQNWCAT</sequence>
<dbReference type="EMBL" id="VJXY01000030">
    <property type="protein sequence ID" value="MBD6618678.1"/>
    <property type="molecule type" value="Genomic_DNA"/>
</dbReference>
<dbReference type="AlphaFoldDB" id="A0AA40T0F5"/>
<name>A0AA40T0F5_9NOST</name>
<keyword evidence="3" id="KW-0443">Lipid metabolism</keyword>
<evidence type="ECO:0000256" key="2">
    <source>
        <dbReference type="ARBA" id="ARBA00022801"/>
    </source>
</evidence>
<keyword evidence="2" id="KW-0378">Hydrolase</keyword>
<dbReference type="GO" id="GO:0006633">
    <property type="term" value="P:fatty acid biosynthetic process"/>
    <property type="evidence" value="ECO:0007669"/>
    <property type="project" value="InterPro"/>
</dbReference>
<proteinExistence type="predicted"/>
<organism evidence="4 5">
    <name type="scientific">Komarekiella delphini-convector SJRDD-AB1</name>
    <dbReference type="NCBI Taxonomy" id="2593771"/>
    <lineage>
        <taxon>Bacteria</taxon>
        <taxon>Bacillati</taxon>
        <taxon>Cyanobacteriota</taxon>
        <taxon>Cyanophyceae</taxon>
        <taxon>Nostocales</taxon>
        <taxon>Nostocaceae</taxon>
        <taxon>Komarekiella</taxon>
        <taxon>Komarekiella delphini-convector</taxon>
    </lineage>
</organism>
<reference evidence="4" key="1">
    <citation type="submission" date="2019-07" db="EMBL/GenBank/DDBJ databases">
        <title>Toxilogical consequences of a new and cryptic species of cyanobacteria (Komarekiella delphini-convector) recovered from the epidermis of a bottlenose dolphin and 1500 ft. in the air.</title>
        <authorList>
            <person name="Brown A.O."/>
            <person name="Dvorak P."/>
            <person name="Villanueva C.D."/>
            <person name="Foss A.J."/>
            <person name="Garvey A.D."/>
            <person name="Gibson Q.A."/>
            <person name="Johansen J.R."/>
            <person name="Casamatta D.A."/>
        </authorList>
    </citation>
    <scope>NUCLEOTIDE SEQUENCE</scope>
    <source>
        <strain evidence="4">SJRDD-AB1</strain>
    </source>
</reference>
<dbReference type="Pfam" id="PF04336">
    <property type="entry name" value="ACP_PD"/>
    <property type="match status" value="1"/>
</dbReference>
<evidence type="ECO:0000256" key="1">
    <source>
        <dbReference type="ARBA" id="ARBA00022516"/>
    </source>
</evidence>
<dbReference type="PIRSF" id="PIRSF011489">
    <property type="entry name" value="DUF479"/>
    <property type="match status" value="1"/>
</dbReference>
<dbReference type="PANTHER" id="PTHR38764">
    <property type="entry name" value="ACYL CARRIER PROTEIN PHOSPHODIESTERASE"/>
    <property type="match status" value="1"/>
</dbReference>
<evidence type="ECO:0000256" key="3">
    <source>
        <dbReference type="ARBA" id="ARBA00023098"/>
    </source>
</evidence>
<dbReference type="Proteomes" id="UP001165986">
    <property type="component" value="Unassembled WGS sequence"/>
</dbReference>
<dbReference type="PANTHER" id="PTHR38764:SF1">
    <property type="entry name" value="ACYL CARRIER PROTEIN PHOSPHODIESTERASE"/>
    <property type="match status" value="1"/>
</dbReference>
<evidence type="ECO:0000313" key="4">
    <source>
        <dbReference type="EMBL" id="MBD6618678.1"/>
    </source>
</evidence>
<accession>A0AA40T0F5</accession>
<keyword evidence="5" id="KW-1185">Reference proteome</keyword>
<dbReference type="RefSeq" id="WP_191759882.1">
    <property type="nucleotide sequence ID" value="NZ_VJXY01000030.1"/>
</dbReference>
<dbReference type="InterPro" id="IPR007431">
    <property type="entry name" value="ACP_PD"/>
</dbReference>
<evidence type="ECO:0000313" key="5">
    <source>
        <dbReference type="Proteomes" id="UP001165986"/>
    </source>
</evidence>